<dbReference type="EMBL" id="RJJQ01000014">
    <property type="protein sequence ID" value="RNI20870.1"/>
    <property type="molecule type" value="Genomic_DNA"/>
</dbReference>
<keyword evidence="1" id="KW-0418">Kinase</keyword>
<accession>A0A3M9M5P6</accession>
<dbReference type="InterPro" id="IPR027417">
    <property type="entry name" value="P-loop_NTPase"/>
</dbReference>
<dbReference type="OrthoDB" id="9781848at2"/>
<dbReference type="GO" id="GO:0016301">
    <property type="term" value="F:kinase activity"/>
    <property type="evidence" value="ECO:0007669"/>
    <property type="project" value="UniProtKB-KW"/>
</dbReference>
<dbReference type="Proteomes" id="UP000271678">
    <property type="component" value="Unassembled WGS sequence"/>
</dbReference>
<comment type="caution">
    <text evidence="1">The sequence shown here is derived from an EMBL/GenBank/DDBJ whole genome shotgun (WGS) entry which is preliminary data.</text>
</comment>
<dbReference type="Gene3D" id="3.40.50.300">
    <property type="entry name" value="P-loop containing nucleotide triphosphate hydrolases"/>
    <property type="match status" value="1"/>
</dbReference>
<dbReference type="Pfam" id="PF13671">
    <property type="entry name" value="AAA_33"/>
    <property type="match status" value="1"/>
</dbReference>
<protein>
    <submittedName>
        <fullName evidence="1">Kinase</fullName>
    </submittedName>
</protein>
<keyword evidence="1" id="KW-0808">Transferase</keyword>
<organism evidence="1 2">
    <name type="scientific">Flexivirga caeni</name>
    <dbReference type="NCBI Taxonomy" id="2294115"/>
    <lineage>
        <taxon>Bacteria</taxon>
        <taxon>Bacillati</taxon>
        <taxon>Actinomycetota</taxon>
        <taxon>Actinomycetes</taxon>
        <taxon>Micrococcales</taxon>
        <taxon>Dermacoccaceae</taxon>
        <taxon>Flexivirga</taxon>
    </lineage>
</organism>
<name>A0A3M9M5P6_9MICO</name>
<sequence length="180" mass="19965">MTQVQPRQPAATASVGATDTTLVVLRGPSRAGKSSLAMALRDRPMSVVGQDHLRRIILKERDKLELTAAVELIDMTVRFCLDHGKDVVLEGILWSQKYGEMVRRLVADHRGRNLVYYLQVDFDETVARHTASSQAAEWTADAMRGWWSGDDRLGIPEEVVLDASLPAAQTLARIAADLDR</sequence>
<dbReference type="SUPFAM" id="SSF52540">
    <property type="entry name" value="P-loop containing nucleoside triphosphate hydrolases"/>
    <property type="match status" value="1"/>
</dbReference>
<reference evidence="1 2" key="1">
    <citation type="submission" date="2018-11" db="EMBL/GenBank/DDBJ databases">
        <title>Draft genome of Simplicispira Flexivirga sp. BO-16.</title>
        <authorList>
            <person name="Im W.T."/>
        </authorList>
    </citation>
    <scope>NUCLEOTIDE SEQUENCE [LARGE SCALE GENOMIC DNA]</scope>
    <source>
        <strain evidence="1 2">BO-16</strain>
    </source>
</reference>
<dbReference type="RefSeq" id="WP_123271964.1">
    <property type="nucleotide sequence ID" value="NZ_RJJQ01000014.1"/>
</dbReference>
<evidence type="ECO:0000313" key="1">
    <source>
        <dbReference type="EMBL" id="RNI20870.1"/>
    </source>
</evidence>
<proteinExistence type="predicted"/>
<evidence type="ECO:0000313" key="2">
    <source>
        <dbReference type="Proteomes" id="UP000271678"/>
    </source>
</evidence>
<gene>
    <name evidence="1" type="ORF">EFY87_13275</name>
</gene>
<dbReference type="AlphaFoldDB" id="A0A3M9M5P6"/>
<keyword evidence="2" id="KW-1185">Reference proteome</keyword>